<dbReference type="SUPFAM" id="SSF52833">
    <property type="entry name" value="Thioredoxin-like"/>
    <property type="match status" value="1"/>
</dbReference>
<organism evidence="3 4">
    <name type="scientific">Paenibacillus antibioticophila</name>
    <dbReference type="NCBI Taxonomy" id="1274374"/>
    <lineage>
        <taxon>Bacteria</taxon>
        <taxon>Bacillati</taxon>
        <taxon>Bacillota</taxon>
        <taxon>Bacilli</taxon>
        <taxon>Bacillales</taxon>
        <taxon>Paenibacillaceae</taxon>
        <taxon>Paenibacillus</taxon>
    </lineage>
</organism>
<proteinExistence type="predicted"/>
<accession>A0A920CHT7</accession>
<dbReference type="Gene3D" id="3.40.30.10">
    <property type="entry name" value="Glutaredoxin"/>
    <property type="match status" value="1"/>
</dbReference>
<name>A0A920CHT7_9BACL</name>
<evidence type="ECO:0000256" key="1">
    <source>
        <dbReference type="ARBA" id="ARBA00023157"/>
    </source>
</evidence>
<dbReference type="PANTHER" id="PTHR42852">
    <property type="entry name" value="THIOL:DISULFIDE INTERCHANGE PROTEIN DSBE"/>
    <property type="match status" value="1"/>
</dbReference>
<evidence type="ECO:0000259" key="2">
    <source>
        <dbReference type="PROSITE" id="PS51352"/>
    </source>
</evidence>
<protein>
    <submittedName>
        <fullName evidence="3">Thiol:disulfide interchange protein tlpA</fullName>
    </submittedName>
</protein>
<keyword evidence="4" id="KW-1185">Reference proteome</keyword>
<dbReference type="InterPro" id="IPR017937">
    <property type="entry name" value="Thioredoxin_CS"/>
</dbReference>
<reference evidence="3 4" key="1">
    <citation type="submission" date="2021-03" db="EMBL/GenBank/DDBJ databases">
        <title>Antimicrobial resistance genes in bacteria isolated from Japanese honey, and their potential for conferring macrolide and lincosamide resistance in the American foulbrood pathogen Paenibacillus larvae.</title>
        <authorList>
            <person name="Okamoto M."/>
            <person name="Kumagai M."/>
            <person name="Kanamori H."/>
            <person name="Takamatsu D."/>
        </authorList>
    </citation>
    <scope>NUCLEOTIDE SEQUENCE [LARGE SCALE GENOMIC DNA]</scope>
    <source>
        <strain evidence="3 4">J41TS12</strain>
    </source>
</reference>
<gene>
    <name evidence="3" type="ORF">J41TS12_19830</name>
</gene>
<dbReference type="PROSITE" id="PS00194">
    <property type="entry name" value="THIOREDOXIN_1"/>
    <property type="match status" value="1"/>
</dbReference>
<dbReference type="RefSeq" id="WP_212939428.1">
    <property type="nucleotide sequence ID" value="NZ_BORR01000006.1"/>
</dbReference>
<dbReference type="InterPro" id="IPR050553">
    <property type="entry name" value="Thioredoxin_ResA/DsbE_sf"/>
</dbReference>
<dbReference type="PANTHER" id="PTHR42852:SF1">
    <property type="entry name" value="THIOREDOXIN-LIKE PROTEIN YNEN"/>
    <property type="match status" value="1"/>
</dbReference>
<sequence>MRKNIAAILFLIGLVVYGTYDYLKESPSDAIQMSELEANEVGIRKGQRAPDFTLADLQGNPVKLSDYKGKRVMLNFWATWCPPCQVEMPHMQKFYEDYRHQDIVVLGVNMTAIENHQEDVQKFVNKGQFTFPILFDPKGDVMQAYQVTAYPTTYLLDSSGVIKDKFVGAMSYETMKKYAMEMK</sequence>
<comment type="caution">
    <text evidence="3">The sequence shown here is derived from an EMBL/GenBank/DDBJ whole genome shotgun (WGS) entry which is preliminary data.</text>
</comment>
<dbReference type="Pfam" id="PF00578">
    <property type="entry name" value="AhpC-TSA"/>
    <property type="match status" value="1"/>
</dbReference>
<dbReference type="PROSITE" id="PS51352">
    <property type="entry name" value="THIOREDOXIN_2"/>
    <property type="match status" value="1"/>
</dbReference>
<feature type="domain" description="Thioredoxin" evidence="2">
    <location>
        <begin position="43"/>
        <end position="183"/>
    </location>
</feature>
<dbReference type="InterPro" id="IPR013766">
    <property type="entry name" value="Thioredoxin_domain"/>
</dbReference>
<dbReference type="Proteomes" id="UP000681162">
    <property type="component" value="Unassembled WGS sequence"/>
</dbReference>
<dbReference type="InterPro" id="IPR036249">
    <property type="entry name" value="Thioredoxin-like_sf"/>
</dbReference>
<dbReference type="InterPro" id="IPR000866">
    <property type="entry name" value="AhpC/TSA"/>
</dbReference>
<dbReference type="AlphaFoldDB" id="A0A920CHT7"/>
<dbReference type="EMBL" id="BORR01000006">
    <property type="protein sequence ID" value="GIO37122.1"/>
    <property type="molecule type" value="Genomic_DNA"/>
</dbReference>
<dbReference type="GO" id="GO:0016491">
    <property type="term" value="F:oxidoreductase activity"/>
    <property type="evidence" value="ECO:0007669"/>
    <property type="project" value="InterPro"/>
</dbReference>
<evidence type="ECO:0000313" key="4">
    <source>
        <dbReference type="Proteomes" id="UP000681162"/>
    </source>
</evidence>
<dbReference type="CDD" id="cd02966">
    <property type="entry name" value="TlpA_like_family"/>
    <property type="match status" value="1"/>
</dbReference>
<dbReference type="GO" id="GO:0016209">
    <property type="term" value="F:antioxidant activity"/>
    <property type="evidence" value="ECO:0007669"/>
    <property type="project" value="InterPro"/>
</dbReference>
<evidence type="ECO:0000313" key="3">
    <source>
        <dbReference type="EMBL" id="GIO37122.1"/>
    </source>
</evidence>
<keyword evidence="1" id="KW-1015">Disulfide bond</keyword>